<gene>
    <name evidence="2" type="ORF">A9C11_27315</name>
</gene>
<dbReference type="RefSeq" id="WP_064584381.1">
    <property type="nucleotide sequence ID" value="NZ_CP015878.1"/>
</dbReference>
<dbReference type="GO" id="GO:0007165">
    <property type="term" value="P:signal transduction"/>
    <property type="evidence" value="ECO:0007669"/>
    <property type="project" value="InterPro"/>
</dbReference>
<organism evidence="2 3">
    <name type="scientific">Pseudomonas citronellolis</name>
    <dbReference type="NCBI Taxonomy" id="53408"/>
    <lineage>
        <taxon>Bacteria</taxon>
        <taxon>Pseudomonadati</taxon>
        <taxon>Pseudomonadota</taxon>
        <taxon>Gammaproteobacteria</taxon>
        <taxon>Pseudomonadales</taxon>
        <taxon>Pseudomonadaceae</taxon>
        <taxon>Pseudomonas</taxon>
    </lineage>
</organism>
<dbReference type="Pfam" id="PF13676">
    <property type="entry name" value="TIR_2"/>
    <property type="match status" value="1"/>
</dbReference>
<evidence type="ECO:0000313" key="2">
    <source>
        <dbReference type="EMBL" id="ANI17469.1"/>
    </source>
</evidence>
<name>A0A1A9KJ25_9PSED</name>
<proteinExistence type="predicted"/>
<dbReference type="AlphaFoldDB" id="A0A1A9KJ25"/>
<dbReference type="SUPFAM" id="SSF52200">
    <property type="entry name" value="Toll/Interleukin receptor TIR domain"/>
    <property type="match status" value="1"/>
</dbReference>
<evidence type="ECO:0000313" key="3">
    <source>
        <dbReference type="Proteomes" id="UP000077748"/>
    </source>
</evidence>
<dbReference type="EMBL" id="CP015878">
    <property type="protein sequence ID" value="ANI17469.1"/>
    <property type="molecule type" value="Genomic_DNA"/>
</dbReference>
<feature type="domain" description="TIR" evidence="1">
    <location>
        <begin position="3"/>
        <end position="103"/>
    </location>
</feature>
<sequence>MKVFISWSGVTSHSIAKILRDWLPSVIQSIEPYVSSEDIDKGARWSSDIAGELDSSSYGIICLTPDNVTAPWINFEAGALGKSVDKSRVGPVLFNLKKSELKGPLVQFQATVFERDDVLKLMQSINNALGDEALDEARLAKAFTTWWPDLEGQLNGIDDAPAEPKEQQQLDPAKINSVLEELIDLTRSNHKLLREPGAMLPPGLLEDMRRDRWPGLMIPEIDDVIAELSHSQKILKMKVAELALSPEGVSEIEVILSRVEKQLIHLRKRLRDRLRHF</sequence>
<dbReference type="InterPro" id="IPR035897">
    <property type="entry name" value="Toll_tir_struct_dom_sf"/>
</dbReference>
<protein>
    <recommendedName>
        <fullName evidence="1">TIR domain-containing protein</fullName>
    </recommendedName>
</protein>
<dbReference type="Proteomes" id="UP000077748">
    <property type="component" value="Chromosome"/>
</dbReference>
<evidence type="ECO:0000259" key="1">
    <source>
        <dbReference type="Pfam" id="PF13676"/>
    </source>
</evidence>
<reference evidence="2 3" key="1">
    <citation type="submission" date="2016-05" db="EMBL/GenBank/DDBJ databases">
        <title>Genome Sequence of Pseudomonas citronellolis Strain SJTE-3, an Estrogens and Persistent Organic Pollutants degradation strain.</title>
        <authorList>
            <person name="Liang R."/>
        </authorList>
    </citation>
    <scope>NUCLEOTIDE SEQUENCE [LARGE SCALE GENOMIC DNA]</scope>
    <source>
        <strain evidence="2 3">SJTE-3</strain>
    </source>
</reference>
<dbReference type="Gene3D" id="3.40.50.10140">
    <property type="entry name" value="Toll/interleukin-1 receptor homology (TIR) domain"/>
    <property type="match status" value="1"/>
</dbReference>
<dbReference type="InterPro" id="IPR000157">
    <property type="entry name" value="TIR_dom"/>
</dbReference>
<accession>A0A1A9KJ25</accession>